<dbReference type="Gene3D" id="3.40.50.12020">
    <property type="entry name" value="Uncharacterised protein family UPF0261, NN domain"/>
    <property type="match status" value="1"/>
</dbReference>
<dbReference type="CDD" id="cd15488">
    <property type="entry name" value="Tm-1-like"/>
    <property type="match status" value="1"/>
</dbReference>
<dbReference type="InterPro" id="IPR008322">
    <property type="entry name" value="UPF0261"/>
</dbReference>
<proteinExistence type="predicted"/>
<reference evidence="4" key="1">
    <citation type="journal article" date="2017" name="Nat. Microbiol.">
        <title>Global analysis of biosynthetic gene clusters reveals vast potential of secondary metabolite production in Penicillium species.</title>
        <authorList>
            <person name="Nielsen J.C."/>
            <person name="Grijseels S."/>
            <person name="Prigent S."/>
            <person name="Ji B."/>
            <person name="Dainat J."/>
            <person name="Nielsen K.F."/>
            <person name="Frisvad J.C."/>
            <person name="Workman M."/>
            <person name="Nielsen J."/>
        </authorList>
    </citation>
    <scope>NUCLEOTIDE SEQUENCE [LARGE SCALE GENOMIC DNA]</scope>
    <source>
        <strain evidence="4">IBT 31811</strain>
    </source>
</reference>
<dbReference type="STRING" id="416450.A0A1V6PQE4"/>
<dbReference type="Gene3D" id="3.40.50.12030">
    <property type="entry name" value="Uncharacterised protein family UPF0261, NC domain"/>
    <property type="match status" value="1"/>
</dbReference>
<dbReference type="AlphaFoldDB" id="A0A1V6PQE4"/>
<dbReference type="PANTHER" id="PTHR31862:SF1">
    <property type="entry name" value="UPF0261 DOMAIN PROTEIN (AFU_ORTHOLOGUE AFUA_1G10120)"/>
    <property type="match status" value="1"/>
</dbReference>
<dbReference type="OrthoDB" id="10264588at2759"/>
<name>A0A1V6PQE4_9EURO</name>
<accession>A0A1V6PQE4</accession>
<dbReference type="NCBIfam" id="NF002674">
    <property type="entry name" value="PRK02399.1-2"/>
    <property type="match status" value="1"/>
</dbReference>
<dbReference type="Pfam" id="PF23189">
    <property type="entry name" value="UPF0261_C"/>
    <property type="match status" value="1"/>
</dbReference>
<evidence type="ECO:0000259" key="1">
    <source>
        <dbReference type="Pfam" id="PF06792"/>
    </source>
</evidence>
<evidence type="ECO:0000313" key="4">
    <source>
        <dbReference type="Proteomes" id="UP000191672"/>
    </source>
</evidence>
<evidence type="ECO:0000259" key="2">
    <source>
        <dbReference type="Pfam" id="PF23189"/>
    </source>
</evidence>
<feature type="domain" description="UPF0261" evidence="2">
    <location>
        <begin position="214"/>
        <end position="439"/>
    </location>
</feature>
<organism evidence="3 4">
    <name type="scientific">Penicillium antarcticum</name>
    <dbReference type="NCBI Taxonomy" id="416450"/>
    <lineage>
        <taxon>Eukaryota</taxon>
        <taxon>Fungi</taxon>
        <taxon>Dikarya</taxon>
        <taxon>Ascomycota</taxon>
        <taxon>Pezizomycotina</taxon>
        <taxon>Eurotiomycetes</taxon>
        <taxon>Eurotiomycetidae</taxon>
        <taxon>Eurotiales</taxon>
        <taxon>Aspergillaceae</taxon>
        <taxon>Penicillium</taxon>
    </lineage>
</organism>
<dbReference type="InterPro" id="IPR056778">
    <property type="entry name" value="UPF0261_C"/>
</dbReference>
<dbReference type="PANTHER" id="PTHR31862">
    <property type="entry name" value="UPF0261 DOMAIN PROTEIN (AFU_ORTHOLOGUE AFUA_1G10120)"/>
    <property type="match status" value="1"/>
</dbReference>
<dbReference type="PIRSF" id="PIRSF033271">
    <property type="entry name" value="UCP033271"/>
    <property type="match status" value="1"/>
</dbReference>
<dbReference type="EMBL" id="MDYN01000057">
    <property type="protein sequence ID" value="OQD79219.1"/>
    <property type="molecule type" value="Genomic_DNA"/>
</dbReference>
<comment type="caution">
    <text evidence="3">The sequence shown here is derived from an EMBL/GenBank/DDBJ whole genome shotgun (WGS) entry which is preliminary data.</text>
</comment>
<sequence length="447" mass="48050">MASTPSTILLLGTCDTKLPELLYTKAAIESQTDPNTNKRLQVHLMDIGHTQTTHDSITTTQQDLLTPSNNTNTRIPDLSTLSRAEYIKALTPHAISLTSNLYKSHQIHGILAIGGSCGTALASAVMRDALPVGFPKLMVSTMASGDVAPYIGETDICMMYSVVDIAGTNRVLGTVLENAAMAIGGMGVGYLRRSLAEQEQREKDGDAGGKRSVQIAISMFGVTTPAVTHARHHLESILPDCEVYAFHATGSGGRAMERLIREGRIDAVLDLTTTEIADEVVGGVLSAGPERLCAATKREIPRVVSVGACDMVNFGCSDSIPVSFREQKMEGGEGRVFHEHNETVTLMRTTKEECVQIGRVIARNLKRDKSGKTRVVLPVGGISMLDVPGGPFWDPKVDEVLFSTLEDELTGSGIKVMRDSRAINDPEFAVVVADELINLIQGEGVHL</sequence>
<evidence type="ECO:0000313" key="3">
    <source>
        <dbReference type="EMBL" id="OQD79219.1"/>
    </source>
</evidence>
<protein>
    <submittedName>
        <fullName evidence="3">Uncharacterized protein</fullName>
    </submittedName>
</protein>
<keyword evidence="4" id="KW-1185">Reference proteome</keyword>
<dbReference type="Pfam" id="PF06792">
    <property type="entry name" value="UPF0261"/>
    <property type="match status" value="1"/>
</dbReference>
<feature type="domain" description="UPF0261" evidence="1">
    <location>
        <begin position="7"/>
        <end position="187"/>
    </location>
</feature>
<dbReference type="Proteomes" id="UP000191672">
    <property type="component" value="Unassembled WGS sequence"/>
</dbReference>
<dbReference type="InterPro" id="IPR051353">
    <property type="entry name" value="Tobamovirus_resist_UPF0261"/>
</dbReference>
<gene>
    <name evidence="3" type="ORF">PENANT_c057G01428</name>
</gene>
<dbReference type="InterPro" id="IPR044122">
    <property type="entry name" value="UPF0261_N"/>
</dbReference>